<dbReference type="PANTHER" id="PTHR24186:SF50">
    <property type="entry name" value="ANKYRIN REPEAT-CONTAINING PROTEIN ITN1-LIKE ISOFORM X1"/>
    <property type="match status" value="1"/>
</dbReference>
<name>A0A8I6WZQ5_HORVV</name>
<keyword evidence="5 7" id="KW-0040">ANK repeat</keyword>
<feature type="region of interest" description="Disordered" evidence="8">
    <location>
        <begin position="1"/>
        <end position="22"/>
    </location>
</feature>
<evidence type="ECO:0000259" key="10">
    <source>
        <dbReference type="Pfam" id="PF13962"/>
    </source>
</evidence>
<dbReference type="Gramene" id="HORVU.MOREX.r3.1HG0092220.1">
    <property type="protein sequence ID" value="HORVU.MOREX.r3.1HG0092220.1"/>
    <property type="gene ID" value="HORVU.MOREX.r3.1HG0092220"/>
</dbReference>
<gene>
    <name evidence="11" type="primary">LOC123420724</name>
</gene>
<feature type="transmembrane region" description="Helical" evidence="9">
    <location>
        <begin position="506"/>
        <end position="529"/>
    </location>
</feature>
<dbReference type="Gene3D" id="1.25.40.20">
    <property type="entry name" value="Ankyrin repeat-containing domain"/>
    <property type="match status" value="1"/>
</dbReference>
<dbReference type="Gramene" id="HORVU.MOREX.r2.1HG0075940.1">
    <property type="protein sequence ID" value="HORVU.MOREX.r2.1HG0075940.1"/>
    <property type="gene ID" value="HORVU.MOREX.r2.1HG0075940"/>
</dbReference>
<accession>A0A8I6WZQ5</accession>
<comment type="subcellular location">
    <subcellularLocation>
        <location evidence="1">Membrane</location>
        <topology evidence="1">Multi-pass membrane protein</topology>
    </subcellularLocation>
</comment>
<dbReference type="EnsemblPlants" id="HORVU.MOREX.r3.1HG0092220.1">
    <property type="protein sequence ID" value="HORVU.MOREX.r3.1HG0092220.1"/>
    <property type="gene ID" value="HORVU.MOREX.r3.1HG0092220"/>
</dbReference>
<evidence type="ECO:0000256" key="8">
    <source>
        <dbReference type="SAM" id="MobiDB-lite"/>
    </source>
</evidence>
<dbReference type="SUPFAM" id="SSF48403">
    <property type="entry name" value="Ankyrin repeat"/>
    <property type="match status" value="1"/>
</dbReference>
<evidence type="ECO:0000256" key="6">
    <source>
        <dbReference type="ARBA" id="ARBA00023136"/>
    </source>
</evidence>
<protein>
    <recommendedName>
        <fullName evidence="10">PGG domain-containing protein</fullName>
    </recommendedName>
</protein>
<dbReference type="Proteomes" id="UP000011116">
    <property type="component" value="Chromosome 1H"/>
</dbReference>
<feature type="transmembrane region" description="Helical" evidence="9">
    <location>
        <begin position="468"/>
        <end position="485"/>
    </location>
</feature>
<reference evidence="11" key="3">
    <citation type="submission" date="2022-01" db="UniProtKB">
        <authorList>
            <consortium name="EnsemblPlants"/>
        </authorList>
    </citation>
    <scope>IDENTIFICATION</scope>
    <source>
        <strain evidence="11">subsp. vulgare</strain>
    </source>
</reference>
<keyword evidence="2 9" id="KW-0812">Transmembrane</keyword>
<keyword evidence="3" id="KW-0677">Repeat</keyword>
<feature type="transmembrane region" description="Helical" evidence="9">
    <location>
        <begin position="590"/>
        <end position="614"/>
    </location>
</feature>
<dbReference type="PROSITE" id="PS50297">
    <property type="entry name" value="ANK_REP_REGION"/>
    <property type="match status" value="1"/>
</dbReference>
<proteinExistence type="predicted"/>
<evidence type="ECO:0000256" key="1">
    <source>
        <dbReference type="ARBA" id="ARBA00004141"/>
    </source>
</evidence>
<dbReference type="SMR" id="A0A8I6WZQ5"/>
<evidence type="ECO:0000256" key="2">
    <source>
        <dbReference type="ARBA" id="ARBA00022692"/>
    </source>
</evidence>
<feature type="transmembrane region" description="Helical" evidence="9">
    <location>
        <begin position="549"/>
        <end position="578"/>
    </location>
</feature>
<evidence type="ECO:0000256" key="5">
    <source>
        <dbReference type="ARBA" id="ARBA00023043"/>
    </source>
</evidence>
<feature type="transmembrane region" description="Helical" evidence="9">
    <location>
        <begin position="661"/>
        <end position="685"/>
    </location>
</feature>
<evidence type="ECO:0000256" key="4">
    <source>
        <dbReference type="ARBA" id="ARBA00022989"/>
    </source>
</evidence>
<sequence>MDSINTEQQTPAGKDASAPPPQALVVMDPSLLMAASTGDCEVLKNLLNWGDAPVWPKAVAPQVVVEVPNGGTLNISTTNGSLDVLEQASTGAIEEGAGDQPAAPSAESLLEGVTPLGDTALHVLAKSGYSSMENFLDSAYVVYNKAKHLLHKPNMLGDMPLHCASRAASCKMVYCLLELAKGEEDCNDRVESMIRKQNMRGETALHEAIRARNVDIVILLLMEDSQLARVPSEGISPLFLAVVLGQYHIASILHEKDNQLSYSGPDGKNVLHASLLRNLEISEVLLGWNKDLAKKQCHDGSTPLHLLCMMSYGAIMIPTLLEANSYAAYQSDRSGSFPIHNAASINGLKEIISLLERCPECVNLCDTMGRTFLHVAVENKSYAVLSYACRTPSVSSILNAQNKDGNTALHLAVQAGDLTMVCSLLREQKIQLSIPNNSGRTPIHLAWFRLPRGLYFYWNAEIVIYKSLGYAGAMYGCYGASLLDVRHTSQLDNDRESAVINDSTQILGIGSVLIATVAFGATFALPGGYRADDHPNGGTPTLVGRYTYAFHAYIIATTIAFVCASVATTGLMFSGMAMVDLAVRQKQFQLSVCFAASSVTSLGASFALGLYIVLEPVAHSTAIAVLVITSSAMLIVVMEPSQYMKMLGALRIRLGKGIWRIVVKQIFMLSYMFWPFVIIFIWPVYSTKHRHN</sequence>
<dbReference type="GeneID" id="123420724"/>
<organism evidence="11 12">
    <name type="scientific">Hordeum vulgare subsp. vulgare</name>
    <name type="common">Domesticated barley</name>
    <dbReference type="NCBI Taxonomy" id="112509"/>
    <lineage>
        <taxon>Eukaryota</taxon>
        <taxon>Viridiplantae</taxon>
        <taxon>Streptophyta</taxon>
        <taxon>Embryophyta</taxon>
        <taxon>Tracheophyta</taxon>
        <taxon>Spermatophyta</taxon>
        <taxon>Magnoliopsida</taxon>
        <taxon>Liliopsida</taxon>
        <taxon>Poales</taxon>
        <taxon>Poaceae</taxon>
        <taxon>BOP clade</taxon>
        <taxon>Pooideae</taxon>
        <taxon>Triticodae</taxon>
        <taxon>Triticeae</taxon>
        <taxon>Hordeinae</taxon>
        <taxon>Hordeum</taxon>
    </lineage>
</organism>
<dbReference type="InterPro" id="IPR036770">
    <property type="entry name" value="Ankyrin_rpt-contain_sf"/>
</dbReference>
<dbReference type="OrthoDB" id="10040922at2759"/>
<evidence type="ECO:0000313" key="12">
    <source>
        <dbReference type="Proteomes" id="UP000011116"/>
    </source>
</evidence>
<dbReference type="InterPro" id="IPR026961">
    <property type="entry name" value="PGG_dom"/>
</dbReference>
<keyword evidence="4 9" id="KW-1133">Transmembrane helix</keyword>
<reference evidence="11" key="2">
    <citation type="submission" date="2020-10" db="EMBL/GenBank/DDBJ databases">
        <authorList>
            <person name="Scholz U."/>
            <person name="Mascher M."/>
            <person name="Fiebig A."/>
        </authorList>
    </citation>
    <scope>NUCLEOTIDE SEQUENCE [LARGE SCALE GENOMIC DNA]</scope>
    <source>
        <strain evidence="11">cv. Morex</strain>
    </source>
</reference>
<feature type="compositionally biased region" description="Polar residues" evidence="8">
    <location>
        <begin position="1"/>
        <end position="11"/>
    </location>
</feature>
<dbReference type="InterPro" id="IPR002110">
    <property type="entry name" value="Ankyrin_rpt"/>
</dbReference>
<keyword evidence="12" id="KW-1185">Reference proteome</keyword>
<evidence type="ECO:0000256" key="3">
    <source>
        <dbReference type="ARBA" id="ARBA00022737"/>
    </source>
</evidence>
<keyword evidence="6 9" id="KW-0472">Membrane</keyword>
<dbReference type="GO" id="GO:0016020">
    <property type="term" value="C:membrane"/>
    <property type="evidence" value="ECO:0000318"/>
    <property type="project" value="GO_Central"/>
</dbReference>
<dbReference type="RefSeq" id="XP_044963358.1">
    <property type="nucleotide sequence ID" value="XM_045107423.1"/>
</dbReference>
<dbReference type="SMART" id="SM00248">
    <property type="entry name" value="ANK"/>
    <property type="match status" value="8"/>
</dbReference>
<feature type="repeat" description="ANK" evidence="7">
    <location>
        <begin position="200"/>
        <end position="232"/>
    </location>
</feature>
<evidence type="ECO:0000313" key="11">
    <source>
        <dbReference type="EnsemblPlants" id="HORVU.MOREX.r3.1HG0092220.1"/>
    </source>
</evidence>
<evidence type="ECO:0000256" key="7">
    <source>
        <dbReference type="PROSITE-ProRule" id="PRU00023"/>
    </source>
</evidence>
<dbReference type="PANTHER" id="PTHR24186">
    <property type="entry name" value="PROTEIN PHOSPHATASE 1 REGULATORY SUBUNIT"/>
    <property type="match status" value="1"/>
</dbReference>
<evidence type="ECO:0000256" key="9">
    <source>
        <dbReference type="SAM" id="Phobius"/>
    </source>
</evidence>
<dbReference type="PROSITE" id="PS50088">
    <property type="entry name" value="ANK_REPEAT"/>
    <property type="match status" value="2"/>
</dbReference>
<dbReference type="Pfam" id="PF13962">
    <property type="entry name" value="PGG"/>
    <property type="match status" value="1"/>
</dbReference>
<dbReference type="Pfam" id="PF13857">
    <property type="entry name" value="Ank_5"/>
    <property type="match status" value="1"/>
</dbReference>
<dbReference type="Pfam" id="PF12796">
    <property type="entry name" value="Ank_2"/>
    <property type="match status" value="1"/>
</dbReference>
<reference evidence="12" key="1">
    <citation type="journal article" date="2012" name="Nature">
        <title>A physical, genetic and functional sequence assembly of the barley genome.</title>
        <authorList>
            <consortium name="The International Barley Genome Sequencing Consortium"/>
            <person name="Mayer K.F."/>
            <person name="Waugh R."/>
            <person name="Brown J.W."/>
            <person name="Schulman A."/>
            <person name="Langridge P."/>
            <person name="Platzer M."/>
            <person name="Fincher G.B."/>
            <person name="Muehlbauer G.J."/>
            <person name="Sato K."/>
            <person name="Close T.J."/>
            <person name="Wise R.P."/>
            <person name="Stein N."/>
        </authorList>
    </citation>
    <scope>NUCLEOTIDE SEQUENCE [LARGE SCALE GENOMIC DNA]</scope>
    <source>
        <strain evidence="12">cv. Morex</strain>
    </source>
</reference>
<feature type="transmembrane region" description="Helical" evidence="9">
    <location>
        <begin position="620"/>
        <end position="640"/>
    </location>
</feature>
<dbReference type="AlphaFoldDB" id="A0A8I6WZQ5"/>
<feature type="domain" description="PGG" evidence="10">
    <location>
        <begin position="500"/>
        <end position="613"/>
    </location>
</feature>
<dbReference type="KEGG" id="hvg:123420724"/>
<feature type="repeat" description="ANK" evidence="7">
    <location>
        <begin position="404"/>
        <end position="437"/>
    </location>
</feature>